<keyword evidence="2" id="KW-1185">Reference proteome</keyword>
<evidence type="ECO:0000313" key="1">
    <source>
        <dbReference type="EMBL" id="GKV39638.1"/>
    </source>
</evidence>
<reference evidence="1 2" key="1">
    <citation type="journal article" date="2021" name="Commun. Biol.">
        <title>The genome of Shorea leprosula (Dipterocarpaceae) highlights the ecological relevance of drought in aseasonal tropical rainforests.</title>
        <authorList>
            <person name="Ng K.K.S."/>
            <person name="Kobayashi M.J."/>
            <person name="Fawcett J.A."/>
            <person name="Hatakeyama M."/>
            <person name="Paape T."/>
            <person name="Ng C.H."/>
            <person name="Ang C.C."/>
            <person name="Tnah L.H."/>
            <person name="Lee C.T."/>
            <person name="Nishiyama T."/>
            <person name="Sese J."/>
            <person name="O'Brien M.J."/>
            <person name="Copetti D."/>
            <person name="Mohd Noor M.I."/>
            <person name="Ong R.C."/>
            <person name="Putra M."/>
            <person name="Sireger I.Z."/>
            <person name="Indrioko S."/>
            <person name="Kosugi Y."/>
            <person name="Izuno A."/>
            <person name="Isagi Y."/>
            <person name="Lee S.L."/>
            <person name="Shimizu K.K."/>
        </authorList>
    </citation>
    <scope>NUCLEOTIDE SEQUENCE [LARGE SCALE GENOMIC DNA]</scope>
    <source>
        <strain evidence="1">214</strain>
    </source>
</reference>
<name>A0AAV5LQA4_9ROSI</name>
<organism evidence="1 2">
    <name type="scientific">Rubroshorea leprosula</name>
    <dbReference type="NCBI Taxonomy" id="152421"/>
    <lineage>
        <taxon>Eukaryota</taxon>
        <taxon>Viridiplantae</taxon>
        <taxon>Streptophyta</taxon>
        <taxon>Embryophyta</taxon>
        <taxon>Tracheophyta</taxon>
        <taxon>Spermatophyta</taxon>
        <taxon>Magnoliopsida</taxon>
        <taxon>eudicotyledons</taxon>
        <taxon>Gunneridae</taxon>
        <taxon>Pentapetalae</taxon>
        <taxon>rosids</taxon>
        <taxon>malvids</taxon>
        <taxon>Malvales</taxon>
        <taxon>Dipterocarpaceae</taxon>
        <taxon>Rubroshorea</taxon>
    </lineage>
</organism>
<gene>
    <name evidence="1" type="ORF">SLEP1_g47383</name>
</gene>
<sequence length="126" mass="14054">MTLLSPPIARSFQLDCFCSTHVCNPNTTAQSPPSLSHFSPKTIKETNLFFHPGQQDCALATQKAALQTPSGSGQVCQRRLSCGMFMPIFPWECRGEFKNGNFCYDASDFFLIGKLESRYNVHLRVG</sequence>
<dbReference type="AlphaFoldDB" id="A0AAV5LQA4"/>
<dbReference type="EMBL" id="BPVZ01000136">
    <property type="protein sequence ID" value="GKV39638.1"/>
    <property type="molecule type" value="Genomic_DNA"/>
</dbReference>
<protein>
    <submittedName>
        <fullName evidence="1">Uncharacterized protein</fullName>
    </submittedName>
</protein>
<comment type="caution">
    <text evidence="1">The sequence shown here is derived from an EMBL/GenBank/DDBJ whole genome shotgun (WGS) entry which is preliminary data.</text>
</comment>
<accession>A0AAV5LQA4</accession>
<proteinExistence type="predicted"/>
<evidence type="ECO:0000313" key="2">
    <source>
        <dbReference type="Proteomes" id="UP001054252"/>
    </source>
</evidence>
<dbReference type="Proteomes" id="UP001054252">
    <property type="component" value="Unassembled WGS sequence"/>
</dbReference>